<gene>
    <name evidence="5" type="primary">cheB_58</name>
    <name evidence="5" type="ORF">SDC9_123278</name>
</gene>
<dbReference type="Gene3D" id="3.40.50.180">
    <property type="entry name" value="Methylesterase CheB, C-terminal domain"/>
    <property type="match status" value="1"/>
</dbReference>
<feature type="domain" description="CheB-type methylesterase" evidence="4">
    <location>
        <begin position="1"/>
        <end position="62"/>
    </location>
</feature>
<dbReference type="PANTHER" id="PTHR42872:SF6">
    <property type="entry name" value="PROTEIN-GLUTAMATE METHYLESTERASE_PROTEIN-GLUTAMINE GLUTAMINASE"/>
    <property type="match status" value="1"/>
</dbReference>
<proteinExistence type="predicted"/>
<evidence type="ECO:0000256" key="3">
    <source>
        <dbReference type="ARBA" id="ARBA00048267"/>
    </source>
</evidence>
<name>A0A645CH56_9ZZZZ</name>
<evidence type="ECO:0000313" key="5">
    <source>
        <dbReference type="EMBL" id="MPM76280.1"/>
    </source>
</evidence>
<dbReference type="GO" id="GO:0008984">
    <property type="term" value="F:protein-glutamate methylesterase activity"/>
    <property type="evidence" value="ECO:0007669"/>
    <property type="project" value="UniProtKB-EC"/>
</dbReference>
<dbReference type="EMBL" id="VSSQ01027177">
    <property type="protein sequence ID" value="MPM76280.1"/>
    <property type="molecule type" value="Genomic_DNA"/>
</dbReference>
<dbReference type="InterPro" id="IPR000673">
    <property type="entry name" value="Sig_transdc_resp-reg_Me-estase"/>
</dbReference>
<keyword evidence="1 5" id="KW-0378">Hydrolase</keyword>
<protein>
    <recommendedName>
        <fullName evidence="2">protein-glutamate methylesterase</fullName>
        <ecNumber evidence="2">3.1.1.61</ecNumber>
    </recommendedName>
</protein>
<evidence type="ECO:0000259" key="4">
    <source>
        <dbReference type="PROSITE" id="PS50122"/>
    </source>
</evidence>
<dbReference type="PANTHER" id="PTHR42872">
    <property type="entry name" value="PROTEIN-GLUTAMATE METHYLESTERASE/PROTEIN-GLUTAMINE GLUTAMINASE"/>
    <property type="match status" value="1"/>
</dbReference>
<dbReference type="EC" id="3.1.1.61" evidence="2"/>
<dbReference type="InterPro" id="IPR035909">
    <property type="entry name" value="CheB_C"/>
</dbReference>
<dbReference type="GO" id="GO:0005737">
    <property type="term" value="C:cytoplasm"/>
    <property type="evidence" value="ECO:0007669"/>
    <property type="project" value="InterPro"/>
</dbReference>
<accession>A0A645CH56</accession>
<reference evidence="5" key="1">
    <citation type="submission" date="2019-08" db="EMBL/GenBank/DDBJ databases">
        <authorList>
            <person name="Kucharzyk K."/>
            <person name="Murdoch R.W."/>
            <person name="Higgins S."/>
            <person name="Loffler F."/>
        </authorList>
    </citation>
    <scope>NUCLEOTIDE SEQUENCE</scope>
</reference>
<organism evidence="5">
    <name type="scientific">bioreactor metagenome</name>
    <dbReference type="NCBI Taxonomy" id="1076179"/>
    <lineage>
        <taxon>unclassified sequences</taxon>
        <taxon>metagenomes</taxon>
        <taxon>ecological metagenomes</taxon>
    </lineage>
</organism>
<dbReference type="GO" id="GO:0006935">
    <property type="term" value="P:chemotaxis"/>
    <property type="evidence" value="ECO:0007669"/>
    <property type="project" value="InterPro"/>
</dbReference>
<dbReference type="AlphaFoldDB" id="A0A645CH56"/>
<dbReference type="Pfam" id="PF01339">
    <property type="entry name" value="CheB_methylest"/>
    <property type="match status" value="1"/>
</dbReference>
<comment type="caution">
    <text evidence="5">The sequence shown here is derived from an EMBL/GenBank/DDBJ whole genome shotgun (WGS) entry which is preliminary data.</text>
</comment>
<dbReference type="SUPFAM" id="SSF52738">
    <property type="entry name" value="Methylesterase CheB, C-terminal domain"/>
    <property type="match status" value="1"/>
</dbReference>
<dbReference type="PROSITE" id="PS50122">
    <property type="entry name" value="CHEB"/>
    <property type="match status" value="1"/>
</dbReference>
<dbReference type="GO" id="GO:0000156">
    <property type="term" value="F:phosphorelay response regulator activity"/>
    <property type="evidence" value="ECO:0007669"/>
    <property type="project" value="InterPro"/>
</dbReference>
<sequence length="62" mass="6636">MGQDGAKGLLAMRRSGAATLGQDERSSVVYGMPKAAFELGAVQEQAALQAISQKIFLRVRQQ</sequence>
<evidence type="ECO:0000256" key="2">
    <source>
        <dbReference type="ARBA" id="ARBA00039140"/>
    </source>
</evidence>
<comment type="catalytic activity">
    <reaction evidence="3">
        <text>[protein]-L-glutamate 5-O-methyl ester + H2O = L-glutamyl-[protein] + methanol + H(+)</text>
        <dbReference type="Rhea" id="RHEA:23236"/>
        <dbReference type="Rhea" id="RHEA-COMP:10208"/>
        <dbReference type="Rhea" id="RHEA-COMP:10311"/>
        <dbReference type="ChEBI" id="CHEBI:15377"/>
        <dbReference type="ChEBI" id="CHEBI:15378"/>
        <dbReference type="ChEBI" id="CHEBI:17790"/>
        <dbReference type="ChEBI" id="CHEBI:29973"/>
        <dbReference type="ChEBI" id="CHEBI:82795"/>
        <dbReference type="EC" id="3.1.1.61"/>
    </reaction>
</comment>
<evidence type="ECO:0000256" key="1">
    <source>
        <dbReference type="ARBA" id="ARBA00022801"/>
    </source>
</evidence>